<feature type="transmembrane region" description="Helical" evidence="1">
    <location>
        <begin position="67"/>
        <end position="86"/>
    </location>
</feature>
<evidence type="ECO:0000259" key="2">
    <source>
        <dbReference type="Pfam" id="PF03703"/>
    </source>
</evidence>
<accession>A0A2M7QAQ5</accession>
<dbReference type="PANTHER" id="PTHR37938:SF1">
    <property type="entry name" value="BLL0215 PROTEIN"/>
    <property type="match status" value="1"/>
</dbReference>
<dbReference type="Proteomes" id="UP000230973">
    <property type="component" value="Unassembled WGS sequence"/>
</dbReference>
<sequence length="237" mass="26576">MAVRRGKLTTAPMDFERIVRLKEGESILRIVRSFWLVRLPQAILAGLLVMAPFFFMIPLFSLRTFGLAAFLLSVLTGIVYALRLYMEWSRNAFVVTTRRVIDVDQRGFFRRTVSEAPYEKLQDVSFTVAGVWGTVLRYGTVVVQTAGSQVGLELQYVRCPQELHYLITETAASCQPENADGSHSQRVTHLLDAAADLNDAEARAFLVALQDAVSHGGQEHRLSVRPLEEIMTDNDEG</sequence>
<evidence type="ECO:0000313" key="4">
    <source>
        <dbReference type="Proteomes" id="UP000230973"/>
    </source>
</evidence>
<comment type="caution">
    <text evidence="3">The sequence shown here is derived from an EMBL/GenBank/DDBJ whole genome shotgun (WGS) entry which is preliminary data.</text>
</comment>
<evidence type="ECO:0000256" key="1">
    <source>
        <dbReference type="SAM" id="Phobius"/>
    </source>
</evidence>
<dbReference type="EMBL" id="PFLC01000014">
    <property type="protein sequence ID" value="PIY63204.1"/>
    <property type="molecule type" value="Genomic_DNA"/>
</dbReference>
<dbReference type="AlphaFoldDB" id="A0A2M7QAQ5"/>
<keyword evidence="1" id="KW-0472">Membrane</keyword>
<reference evidence="4" key="1">
    <citation type="submission" date="2017-09" db="EMBL/GenBank/DDBJ databases">
        <title>Depth-based differentiation of microbial function through sediment-hosted aquifers and enrichment of novel symbionts in the deep terrestrial subsurface.</title>
        <authorList>
            <person name="Probst A.J."/>
            <person name="Ladd B."/>
            <person name="Jarett J.K."/>
            <person name="Geller-Mcgrath D.E."/>
            <person name="Sieber C.M.K."/>
            <person name="Emerson J.B."/>
            <person name="Anantharaman K."/>
            <person name="Thomas B.C."/>
            <person name="Malmstrom R."/>
            <person name="Stieglmeier M."/>
            <person name="Klingl A."/>
            <person name="Woyke T."/>
            <person name="Ryan C.M."/>
            <person name="Banfield J.F."/>
        </authorList>
    </citation>
    <scope>NUCLEOTIDE SEQUENCE [LARGE SCALE GENOMIC DNA]</scope>
</reference>
<dbReference type="PANTHER" id="PTHR37938">
    <property type="entry name" value="BLL0215 PROTEIN"/>
    <property type="match status" value="1"/>
</dbReference>
<gene>
    <name evidence="3" type="ORF">COY93_01145</name>
</gene>
<evidence type="ECO:0000313" key="3">
    <source>
        <dbReference type="EMBL" id="PIY63204.1"/>
    </source>
</evidence>
<proteinExistence type="predicted"/>
<dbReference type="InterPro" id="IPR005182">
    <property type="entry name" value="YdbS-like_PH"/>
</dbReference>
<keyword evidence="1" id="KW-1133">Transmembrane helix</keyword>
<keyword evidence="1" id="KW-0812">Transmembrane</keyword>
<protein>
    <recommendedName>
        <fullName evidence="2">YdbS-like PH domain-containing protein</fullName>
    </recommendedName>
</protein>
<feature type="transmembrane region" description="Helical" evidence="1">
    <location>
        <begin position="42"/>
        <end position="61"/>
    </location>
</feature>
<name>A0A2M7QAQ5_9BACT</name>
<organism evidence="3 4">
    <name type="scientific">Candidatus Uhrbacteria bacterium CG_4_10_14_0_8_um_filter_58_22</name>
    <dbReference type="NCBI Taxonomy" id="1975029"/>
    <lineage>
        <taxon>Bacteria</taxon>
        <taxon>Candidatus Uhriibacteriota</taxon>
    </lineage>
</organism>
<feature type="domain" description="YdbS-like PH" evidence="2">
    <location>
        <begin position="89"/>
        <end position="160"/>
    </location>
</feature>
<dbReference type="Pfam" id="PF03703">
    <property type="entry name" value="bPH_2"/>
    <property type="match status" value="1"/>
</dbReference>